<protein>
    <recommendedName>
        <fullName evidence="5">AAA+ ATPase domain-containing protein</fullName>
    </recommendedName>
</protein>
<evidence type="ECO:0000259" key="1">
    <source>
        <dbReference type="Pfam" id="PF13173"/>
    </source>
</evidence>
<dbReference type="SUPFAM" id="SSF52540">
    <property type="entry name" value="P-loop containing nucleoside triphosphate hydrolases"/>
    <property type="match status" value="1"/>
</dbReference>
<accession>A0A6C2UNV5</accession>
<dbReference type="Pfam" id="PF13173">
    <property type="entry name" value="AAA_14"/>
    <property type="match status" value="1"/>
</dbReference>
<evidence type="ECO:0000259" key="2">
    <source>
        <dbReference type="Pfam" id="PF13635"/>
    </source>
</evidence>
<sequence>MLNRHILSTLNEWKKSPLKKPLVLRGARQVGKTVAVRMFANSYSHFTELNMELPENIEFFKRKLTPEEIIQAIKLRHGIPTDADSWLLFLDEIQSCPEAVAMLRYFHEKLPALHVVAAGSLLEIALQREHISFPVGRVEFRYMYPMNFEEFIGATSSPEMQETFRQVPSPAFATEELFALYHRYALVGGMPEAVAGYAVTRDIVAVNRIYENLFTAYVDDIPKYAKNQTMTRILRHCLQTAPFQAGKRIRFTGFGESGYGSRETGEALRTLEQVMLISLLYPTTAFQLPFIPDLKKSPRLQWIDTGLLHYITGIQQNLIGIDDLSNDFRGGLLEQLTGQELLAAHNDKRNPPQFWVRQKTQSQAEIDFMLSLNGVPLPVEVKSGATGKLRSLHLYMENCPDAHLAIRLYRGPHLIQEAGINSKYQLANIPYYHASKIPEYAQHLNVPQARNAE</sequence>
<keyword evidence="4" id="KW-1185">Reference proteome</keyword>
<feature type="domain" description="DUF4143" evidence="2">
    <location>
        <begin position="219"/>
        <end position="384"/>
    </location>
</feature>
<dbReference type="PANTHER" id="PTHR33295:SF7">
    <property type="entry name" value="ATPASE"/>
    <property type="match status" value="1"/>
</dbReference>
<dbReference type="RefSeq" id="WP_136063300.1">
    <property type="nucleotide sequence ID" value="NZ_CAAHFH010000002.1"/>
</dbReference>
<dbReference type="InterPro" id="IPR025420">
    <property type="entry name" value="DUF4143"/>
</dbReference>
<dbReference type="Proteomes" id="UP000346198">
    <property type="component" value="Unassembled WGS sequence"/>
</dbReference>
<dbReference type="PANTHER" id="PTHR33295">
    <property type="entry name" value="ATPASE"/>
    <property type="match status" value="1"/>
</dbReference>
<gene>
    <name evidence="3" type="ORF">SCARR_03948</name>
</gene>
<proteinExistence type="predicted"/>
<dbReference type="InterPro" id="IPR027417">
    <property type="entry name" value="P-loop_NTPase"/>
</dbReference>
<dbReference type="EMBL" id="CAAHFH010000002">
    <property type="protein sequence ID" value="VGO21868.1"/>
    <property type="molecule type" value="Genomic_DNA"/>
</dbReference>
<reference evidence="3 4" key="1">
    <citation type="submission" date="2019-04" db="EMBL/GenBank/DDBJ databases">
        <authorList>
            <person name="Van Vliet M D."/>
        </authorList>
    </citation>
    <scope>NUCLEOTIDE SEQUENCE [LARGE SCALE GENOMIC DNA]</scope>
    <source>
        <strain evidence="3 4">F21</strain>
    </source>
</reference>
<evidence type="ECO:0000313" key="3">
    <source>
        <dbReference type="EMBL" id="VGO21868.1"/>
    </source>
</evidence>
<dbReference type="InterPro" id="IPR041682">
    <property type="entry name" value="AAA_14"/>
</dbReference>
<dbReference type="AlphaFoldDB" id="A0A6C2UNV5"/>
<name>A0A6C2UNV5_9BACT</name>
<dbReference type="Pfam" id="PF13635">
    <property type="entry name" value="DUF4143"/>
    <property type="match status" value="1"/>
</dbReference>
<evidence type="ECO:0000313" key="4">
    <source>
        <dbReference type="Proteomes" id="UP000346198"/>
    </source>
</evidence>
<organism evidence="3 4">
    <name type="scientific">Pontiella sulfatireligans</name>
    <dbReference type="NCBI Taxonomy" id="2750658"/>
    <lineage>
        <taxon>Bacteria</taxon>
        <taxon>Pseudomonadati</taxon>
        <taxon>Kiritimatiellota</taxon>
        <taxon>Kiritimatiellia</taxon>
        <taxon>Kiritimatiellales</taxon>
        <taxon>Pontiellaceae</taxon>
        <taxon>Pontiella</taxon>
    </lineage>
</organism>
<feature type="domain" description="AAA" evidence="1">
    <location>
        <begin position="19"/>
        <end position="151"/>
    </location>
</feature>
<evidence type="ECO:0008006" key="5">
    <source>
        <dbReference type="Google" id="ProtNLM"/>
    </source>
</evidence>